<proteinExistence type="inferred from homology"/>
<evidence type="ECO:0000256" key="7">
    <source>
        <dbReference type="SAM" id="MobiDB-lite"/>
    </source>
</evidence>
<reference evidence="10" key="1">
    <citation type="submission" date="2016-10" db="EMBL/GenBank/DDBJ databases">
        <authorList>
            <person name="Varghese N."/>
            <person name="Submissions S."/>
        </authorList>
    </citation>
    <scope>NUCLEOTIDE SEQUENCE [LARGE SCALE GENOMIC DNA]</scope>
    <source>
        <strain evidence="10">CGMCC 4.3568</strain>
    </source>
</reference>
<dbReference type="RefSeq" id="WP_425425505.1">
    <property type="nucleotide sequence ID" value="NZ_FOKG01000003.1"/>
</dbReference>
<dbReference type="Pfam" id="PF04542">
    <property type="entry name" value="Sigma70_r2"/>
    <property type="match status" value="1"/>
</dbReference>
<dbReference type="AlphaFoldDB" id="A0A1I0XJN5"/>
<evidence type="ECO:0000256" key="2">
    <source>
        <dbReference type="ARBA" id="ARBA00022969"/>
    </source>
</evidence>
<dbReference type="InterPro" id="IPR000943">
    <property type="entry name" value="RNA_pol_sigma70"/>
</dbReference>
<dbReference type="Gene3D" id="1.20.120.1810">
    <property type="match status" value="1"/>
</dbReference>
<dbReference type="NCBIfam" id="TIGR02980">
    <property type="entry name" value="SigBFG"/>
    <property type="match status" value="1"/>
</dbReference>
<evidence type="ECO:0000313" key="10">
    <source>
        <dbReference type="Proteomes" id="UP000243799"/>
    </source>
</evidence>
<evidence type="ECO:0000256" key="1">
    <source>
        <dbReference type="ARBA" id="ARBA00007788"/>
    </source>
</evidence>
<dbReference type="PROSITE" id="PS50943">
    <property type="entry name" value="HTH_CROC1"/>
    <property type="match status" value="1"/>
</dbReference>
<dbReference type="GO" id="GO:0030435">
    <property type="term" value="P:sporulation resulting in formation of a cellular spore"/>
    <property type="evidence" value="ECO:0007669"/>
    <property type="project" value="UniProtKB-KW"/>
</dbReference>
<dbReference type="InterPro" id="IPR007627">
    <property type="entry name" value="RNA_pol_sigma70_r2"/>
</dbReference>
<dbReference type="NCBIfam" id="NF005514">
    <property type="entry name" value="PRK07122.1"/>
    <property type="match status" value="1"/>
</dbReference>
<dbReference type="GO" id="GO:0006352">
    <property type="term" value="P:DNA-templated transcription initiation"/>
    <property type="evidence" value="ECO:0007669"/>
    <property type="project" value="InterPro"/>
</dbReference>
<dbReference type="Pfam" id="PF04545">
    <property type="entry name" value="Sigma70_r4"/>
    <property type="match status" value="1"/>
</dbReference>
<dbReference type="InterPro" id="IPR007630">
    <property type="entry name" value="RNA_pol_sigma70_r4"/>
</dbReference>
<dbReference type="Proteomes" id="UP000243799">
    <property type="component" value="Unassembled WGS sequence"/>
</dbReference>
<protein>
    <submittedName>
        <fullName evidence="9">RNA polymerase, sigma 28 subunit, SigD/FliA/WhiG</fullName>
    </submittedName>
</protein>
<dbReference type="InterPro" id="IPR001387">
    <property type="entry name" value="Cro/C1-type_HTH"/>
</dbReference>
<dbReference type="PRINTS" id="PR00046">
    <property type="entry name" value="SIGMA70FCT"/>
</dbReference>
<organism evidence="9 10">
    <name type="scientific">Amycolatopsis marina</name>
    <dbReference type="NCBI Taxonomy" id="490629"/>
    <lineage>
        <taxon>Bacteria</taxon>
        <taxon>Bacillati</taxon>
        <taxon>Actinomycetota</taxon>
        <taxon>Actinomycetes</taxon>
        <taxon>Pseudonocardiales</taxon>
        <taxon>Pseudonocardiaceae</taxon>
        <taxon>Amycolatopsis</taxon>
    </lineage>
</organism>
<evidence type="ECO:0000256" key="6">
    <source>
        <dbReference type="ARBA" id="ARBA00023163"/>
    </source>
</evidence>
<keyword evidence="4" id="KW-0731">Sigma factor</keyword>
<keyword evidence="5" id="KW-0238">DNA-binding</keyword>
<dbReference type="EMBL" id="FOKG01000003">
    <property type="protein sequence ID" value="SFB01212.1"/>
    <property type="molecule type" value="Genomic_DNA"/>
</dbReference>
<keyword evidence="3" id="KW-0805">Transcription regulation</keyword>
<evidence type="ECO:0000256" key="4">
    <source>
        <dbReference type="ARBA" id="ARBA00023082"/>
    </source>
</evidence>
<dbReference type="InterPro" id="IPR007624">
    <property type="entry name" value="RNA_pol_sigma70_r3"/>
</dbReference>
<dbReference type="InterPro" id="IPR013325">
    <property type="entry name" value="RNA_pol_sigma_r2"/>
</dbReference>
<dbReference type="NCBIfam" id="TIGR02937">
    <property type="entry name" value="sigma70-ECF"/>
    <property type="match status" value="1"/>
</dbReference>
<dbReference type="GO" id="GO:0003677">
    <property type="term" value="F:DNA binding"/>
    <property type="evidence" value="ECO:0007669"/>
    <property type="project" value="UniProtKB-KW"/>
</dbReference>
<evidence type="ECO:0000256" key="5">
    <source>
        <dbReference type="ARBA" id="ARBA00023125"/>
    </source>
</evidence>
<dbReference type="CDD" id="cd06171">
    <property type="entry name" value="Sigma70_r4"/>
    <property type="match status" value="1"/>
</dbReference>
<accession>A0A1I0XJN5</accession>
<dbReference type="SUPFAM" id="SSF88659">
    <property type="entry name" value="Sigma3 and sigma4 domains of RNA polymerase sigma factors"/>
    <property type="match status" value="2"/>
</dbReference>
<dbReference type="STRING" id="490629.SAMN05216266_103270"/>
<dbReference type="InterPro" id="IPR014322">
    <property type="entry name" value="RNA_pol_sigma-B/F/G"/>
</dbReference>
<dbReference type="PANTHER" id="PTHR30385:SF4">
    <property type="entry name" value="RNA POLYMERASE SIGMA-E FACTOR"/>
    <property type="match status" value="1"/>
</dbReference>
<feature type="domain" description="HTH cro/C1-type" evidence="8">
    <location>
        <begin position="228"/>
        <end position="256"/>
    </location>
</feature>
<dbReference type="InterPro" id="IPR036388">
    <property type="entry name" value="WH-like_DNA-bd_sf"/>
</dbReference>
<evidence type="ECO:0000259" key="8">
    <source>
        <dbReference type="PROSITE" id="PS50943"/>
    </source>
</evidence>
<evidence type="ECO:0000313" key="9">
    <source>
        <dbReference type="EMBL" id="SFB01212.1"/>
    </source>
</evidence>
<sequence>MTVAKSGTPPSPRKPSTRSSSDDYGHLAPLFEKLAALSEEDPERVRLRDRLVTGHLPLAEHIAQRFSGRGVAKEDLVQVARVGLINAVDRFDPARGSDFLSFAVPTVMGEVRRYFRDTGWTVRVPRRLKELHLSISSASTTLSQRLGRAPAPSEIAQHLGLTEDEVYEGLEAGNAYNSMSLDEVLSADAESRSLGDTLGEEDSALEGVENHEALQPLVQQLPERERKILALRFVQNLTQTQIAERIGISQMHVSRLLARTLVQLREGLTESSE</sequence>
<feature type="region of interest" description="Disordered" evidence="7">
    <location>
        <begin position="1"/>
        <end position="25"/>
    </location>
</feature>
<keyword evidence="2" id="KW-0749">Sporulation</keyword>
<dbReference type="InterPro" id="IPR014284">
    <property type="entry name" value="RNA_pol_sigma-70_dom"/>
</dbReference>
<evidence type="ECO:0000256" key="3">
    <source>
        <dbReference type="ARBA" id="ARBA00023015"/>
    </source>
</evidence>
<dbReference type="Pfam" id="PF04539">
    <property type="entry name" value="Sigma70_r3"/>
    <property type="match status" value="1"/>
</dbReference>
<dbReference type="SUPFAM" id="SSF88946">
    <property type="entry name" value="Sigma2 domain of RNA polymerase sigma factors"/>
    <property type="match status" value="1"/>
</dbReference>
<dbReference type="GO" id="GO:0016987">
    <property type="term" value="F:sigma factor activity"/>
    <property type="evidence" value="ECO:0007669"/>
    <property type="project" value="UniProtKB-KW"/>
</dbReference>
<name>A0A1I0XJN5_9PSEU</name>
<keyword evidence="10" id="KW-1185">Reference proteome</keyword>
<dbReference type="PANTHER" id="PTHR30385">
    <property type="entry name" value="SIGMA FACTOR F FLAGELLAR"/>
    <property type="match status" value="1"/>
</dbReference>
<comment type="similarity">
    <text evidence="1">Belongs to the sigma-70 factor family.</text>
</comment>
<dbReference type="Gene3D" id="1.10.10.10">
    <property type="entry name" value="Winged helix-like DNA-binding domain superfamily/Winged helix DNA-binding domain"/>
    <property type="match status" value="2"/>
</dbReference>
<gene>
    <name evidence="9" type="ORF">SAMN05216266_103270</name>
</gene>
<keyword evidence="6" id="KW-0804">Transcription</keyword>
<dbReference type="InterPro" id="IPR013324">
    <property type="entry name" value="RNA_pol_sigma_r3/r4-like"/>
</dbReference>